<dbReference type="WBParaSite" id="HCON_00045280-00001">
    <property type="protein sequence ID" value="HCON_00045280-00001"/>
    <property type="gene ID" value="HCON_00045280"/>
</dbReference>
<dbReference type="Proteomes" id="UP000025227">
    <property type="component" value="Unplaced"/>
</dbReference>
<sequence length="74" mass="8421">MPRGSEHGSRARNDSRRADRMGGAVGEDAEGIQTREPRQERSVAYTLLSLSLIDTFISLRLFQDYVHRCREDAL</sequence>
<proteinExistence type="predicted"/>
<organism evidence="2 3">
    <name type="scientific">Haemonchus contortus</name>
    <name type="common">Barber pole worm</name>
    <dbReference type="NCBI Taxonomy" id="6289"/>
    <lineage>
        <taxon>Eukaryota</taxon>
        <taxon>Metazoa</taxon>
        <taxon>Ecdysozoa</taxon>
        <taxon>Nematoda</taxon>
        <taxon>Chromadorea</taxon>
        <taxon>Rhabditida</taxon>
        <taxon>Rhabditina</taxon>
        <taxon>Rhabditomorpha</taxon>
        <taxon>Strongyloidea</taxon>
        <taxon>Trichostrongylidae</taxon>
        <taxon>Haemonchus</taxon>
    </lineage>
</organism>
<accession>A0A7I4Y3S8</accession>
<feature type="region of interest" description="Disordered" evidence="1">
    <location>
        <begin position="1"/>
        <end position="39"/>
    </location>
</feature>
<keyword evidence="2" id="KW-1185">Reference proteome</keyword>
<protein>
    <submittedName>
        <fullName evidence="3">Transmembrane protein</fullName>
    </submittedName>
</protein>
<dbReference type="AlphaFoldDB" id="A0A7I4Y3S8"/>
<feature type="compositionally biased region" description="Basic and acidic residues" evidence="1">
    <location>
        <begin position="1"/>
        <end position="20"/>
    </location>
</feature>
<name>A0A7I4Y3S8_HAECO</name>
<evidence type="ECO:0000313" key="2">
    <source>
        <dbReference type="Proteomes" id="UP000025227"/>
    </source>
</evidence>
<evidence type="ECO:0000313" key="3">
    <source>
        <dbReference type="WBParaSite" id="HCON_00045280-00001"/>
    </source>
</evidence>
<reference evidence="3" key="1">
    <citation type="submission" date="2020-12" db="UniProtKB">
        <authorList>
            <consortium name="WormBaseParasite"/>
        </authorList>
    </citation>
    <scope>IDENTIFICATION</scope>
    <source>
        <strain evidence="3">MHco3</strain>
    </source>
</reference>
<evidence type="ECO:0000256" key="1">
    <source>
        <dbReference type="SAM" id="MobiDB-lite"/>
    </source>
</evidence>